<evidence type="ECO:0000313" key="4">
    <source>
        <dbReference type="Proteomes" id="UP000261520"/>
    </source>
</evidence>
<dbReference type="Gene3D" id="2.30.29.30">
    <property type="entry name" value="Pleckstrin-homology domain (PH domain)/Phosphotyrosine-binding domain (PTB)"/>
    <property type="match status" value="1"/>
</dbReference>
<dbReference type="GO" id="GO:0043410">
    <property type="term" value="P:positive regulation of MAPK cascade"/>
    <property type="evidence" value="ECO:0007669"/>
    <property type="project" value="TreeGrafter"/>
</dbReference>
<feature type="compositionally biased region" description="Basic and acidic residues" evidence="1">
    <location>
        <begin position="1"/>
        <end position="11"/>
    </location>
</feature>
<reference evidence="3" key="1">
    <citation type="submission" date="2025-08" db="UniProtKB">
        <authorList>
            <consortium name="Ensembl"/>
        </authorList>
    </citation>
    <scope>IDENTIFICATION</scope>
</reference>
<feature type="compositionally biased region" description="Polar residues" evidence="1">
    <location>
        <begin position="213"/>
        <end position="224"/>
    </location>
</feature>
<dbReference type="Proteomes" id="UP000261520">
    <property type="component" value="Unplaced"/>
</dbReference>
<dbReference type="PANTHER" id="PTHR21258:SF46">
    <property type="entry name" value="DOCKING PROTEIN 1"/>
    <property type="match status" value="1"/>
</dbReference>
<feature type="region of interest" description="Disordered" evidence="1">
    <location>
        <begin position="1"/>
        <end position="23"/>
    </location>
</feature>
<feature type="region of interest" description="Disordered" evidence="1">
    <location>
        <begin position="42"/>
        <end position="77"/>
    </location>
</feature>
<reference evidence="3" key="2">
    <citation type="submission" date="2025-09" db="UniProtKB">
        <authorList>
            <consortium name="Ensembl"/>
        </authorList>
    </citation>
    <scope>IDENTIFICATION</scope>
</reference>
<dbReference type="PANTHER" id="PTHR21258">
    <property type="entry name" value="DOCKING PROTEIN RELATED"/>
    <property type="match status" value="1"/>
</dbReference>
<keyword evidence="4" id="KW-1185">Reference proteome</keyword>
<dbReference type="InterPro" id="IPR050996">
    <property type="entry name" value="Docking_Protein_DOK"/>
</dbReference>
<proteinExistence type="predicted"/>
<dbReference type="Ensembl" id="ENSPMGT00000015129.1">
    <property type="protein sequence ID" value="ENSPMGP00000014179.1"/>
    <property type="gene ID" value="ENSPMGG00000011634.1"/>
</dbReference>
<dbReference type="GO" id="GO:0005737">
    <property type="term" value="C:cytoplasm"/>
    <property type="evidence" value="ECO:0007669"/>
    <property type="project" value="TreeGrafter"/>
</dbReference>
<feature type="region of interest" description="Disordered" evidence="1">
    <location>
        <begin position="178"/>
        <end position="225"/>
    </location>
</feature>
<dbReference type="PROSITE" id="PS51064">
    <property type="entry name" value="IRS_PTB"/>
    <property type="match status" value="1"/>
</dbReference>
<feature type="domain" description="IRS-type PTB" evidence="2">
    <location>
        <begin position="1"/>
        <end position="45"/>
    </location>
</feature>
<dbReference type="AlphaFoldDB" id="A0A3B4AC16"/>
<name>A0A3B4AC16_9GOBI</name>
<dbReference type="InterPro" id="IPR002404">
    <property type="entry name" value="IRS_PTB"/>
</dbReference>
<evidence type="ECO:0000259" key="2">
    <source>
        <dbReference type="PROSITE" id="PS51064"/>
    </source>
</evidence>
<evidence type="ECO:0000313" key="3">
    <source>
        <dbReference type="Ensembl" id="ENSPMGP00000014179.1"/>
    </source>
</evidence>
<accession>A0A3B4AC16</accession>
<dbReference type="Pfam" id="PF02174">
    <property type="entry name" value="IRS"/>
    <property type="match status" value="1"/>
</dbReference>
<evidence type="ECO:0000256" key="1">
    <source>
        <dbReference type="SAM" id="MobiDB-lite"/>
    </source>
</evidence>
<organism evidence="3 4">
    <name type="scientific">Periophthalmus magnuspinnatus</name>
    <dbReference type="NCBI Taxonomy" id="409849"/>
    <lineage>
        <taxon>Eukaryota</taxon>
        <taxon>Metazoa</taxon>
        <taxon>Chordata</taxon>
        <taxon>Craniata</taxon>
        <taxon>Vertebrata</taxon>
        <taxon>Euteleostomi</taxon>
        <taxon>Actinopterygii</taxon>
        <taxon>Neopterygii</taxon>
        <taxon>Teleostei</taxon>
        <taxon>Neoteleostei</taxon>
        <taxon>Acanthomorphata</taxon>
        <taxon>Gobiaria</taxon>
        <taxon>Gobiiformes</taxon>
        <taxon>Gobioidei</taxon>
        <taxon>Gobiidae</taxon>
        <taxon>Oxudercinae</taxon>
        <taxon>Periophthalmus</taxon>
    </lineage>
</organism>
<protein>
    <recommendedName>
        <fullName evidence="2">IRS-type PTB domain-containing protein</fullName>
    </recommendedName>
</protein>
<dbReference type="GO" id="GO:0007265">
    <property type="term" value="P:Ras protein signal transduction"/>
    <property type="evidence" value="ECO:0007669"/>
    <property type="project" value="TreeGrafter"/>
</dbReference>
<dbReference type="GO" id="GO:0007169">
    <property type="term" value="P:cell surface receptor protein tyrosine kinase signaling pathway"/>
    <property type="evidence" value="ECO:0007669"/>
    <property type="project" value="TreeGrafter"/>
</dbReference>
<sequence length="246" mass="26536">MFSFEAGRRCDSGPGNFTFDTKQGNEIFSLVDQAIRSQKALAEECRLSSNPEEAGTPPRSPRGRAAGGSDEQTGLYSEPADCVRPLQAGDALYSDPVDSIKAHGHAPSTTTPPALYSHVYDHITMELSHRTSALSLNGAAKSTPASKGPVLQEHIYDEPEGCAKGRTLSKTIYNEVSAPSGQEGHYRNKWAKPLTAPKPARGARKEPTPPSGKYSNVNNNNSVRTGGRLDLYSRVVGNDIAFTVWY</sequence>
<dbReference type="InterPro" id="IPR011993">
    <property type="entry name" value="PH-like_dom_sf"/>
</dbReference>
<dbReference type="SUPFAM" id="SSF50729">
    <property type="entry name" value="PH domain-like"/>
    <property type="match status" value="1"/>
</dbReference>